<keyword evidence="1" id="KW-0677">Repeat</keyword>
<dbReference type="Gene3D" id="1.25.40.20">
    <property type="entry name" value="Ankyrin repeat-containing domain"/>
    <property type="match status" value="1"/>
</dbReference>
<dbReference type="SUPFAM" id="SSF48403">
    <property type="entry name" value="Ankyrin repeat"/>
    <property type="match status" value="1"/>
</dbReference>
<name>X6NBH2_RETFI</name>
<feature type="repeat" description="ANK" evidence="3">
    <location>
        <begin position="258"/>
        <end position="290"/>
    </location>
</feature>
<protein>
    <submittedName>
        <fullName evidence="4">Ankyrin repeat protein</fullName>
    </submittedName>
</protein>
<dbReference type="SMART" id="SM00248">
    <property type="entry name" value="ANK"/>
    <property type="match status" value="4"/>
</dbReference>
<dbReference type="PROSITE" id="PS50088">
    <property type="entry name" value="ANK_REPEAT"/>
    <property type="match status" value="3"/>
</dbReference>
<dbReference type="GO" id="GO:0005737">
    <property type="term" value="C:cytoplasm"/>
    <property type="evidence" value="ECO:0007669"/>
    <property type="project" value="TreeGrafter"/>
</dbReference>
<evidence type="ECO:0000256" key="1">
    <source>
        <dbReference type="ARBA" id="ARBA00022737"/>
    </source>
</evidence>
<gene>
    <name evidence="4" type="ORF">RFI_13836</name>
</gene>
<keyword evidence="5" id="KW-1185">Reference proteome</keyword>
<evidence type="ECO:0000256" key="2">
    <source>
        <dbReference type="ARBA" id="ARBA00023043"/>
    </source>
</evidence>
<keyword evidence="2 3" id="KW-0040">ANK repeat</keyword>
<dbReference type="EMBL" id="ASPP01010018">
    <property type="protein sequence ID" value="ETO23346.1"/>
    <property type="molecule type" value="Genomic_DNA"/>
</dbReference>
<dbReference type="PANTHER" id="PTHR24198:SF165">
    <property type="entry name" value="ANKYRIN REPEAT-CONTAINING PROTEIN-RELATED"/>
    <property type="match status" value="1"/>
</dbReference>
<dbReference type="PROSITE" id="PS50297">
    <property type="entry name" value="ANK_REP_REGION"/>
    <property type="match status" value="2"/>
</dbReference>
<sequence length="366" mass="41317">MISWGMILIELDGFVDIVKFSTIDEATLVEIIEKMVDETLGMQTQYVDYMGDGQFVVITPVDVTITINELESQQILTEEDKQEYFLECKDVRLREIASQILNDLSLQESEFEFCAGVSIQDFAKSDSEWFELAKENLAEIKAYRELDRTRQQDADNEQPQQEKIDDIEQRLRMHAERLATKAKNRSVMQLVVNEEAASYMNYQDENGDSGLMIACTCRRDENKHLILGEDANEISVDTLAVVANMLKGGCNADLQNKEGMTALMFACITGEVSLVQTLLEYHCNLELTAPKFDSKTALHFAAYYGRTQVMELLISHKANLRAVTNSGDNALLLAVINGFTDTAQCLVNHGIDVNHQNEVECTCNYK</sequence>
<feature type="repeat" description="ANK" evidence="3">
    <location>
        <begin position="326"/>
        <end position="358"/>
    </location>
</feature>
<dbReference type="OrthoDB" id="2143179at2759"/>
<dbReference type="Proteomes" id="UP000023152">
    <property type="component" value="Unassembled WGS sequence"/>
</dbReference>
<evidence type="ECO:0000313" key="4">
    <source>
        <dbReference type="EMBL" id="ETO23346.1"/>
    </source>
</evidence>
<reference evidence="4 5" key="1">
    <citation type="journal article" date="2013" name="Curr. Biol.">
        <title>The Genome of the Foraminiferan Reticulomyxa filosa.</title>
        <authorList>
            <person name="Glockner G."/>
            <person name="Hulsmann N."/>
            <person name="Schleicher M."/>
            <person name="Noegel A.A."/>
            <person name="Eichinger L."/>
            <person name="Gallinger C."/>
            <person name="Pawlowski J."/>
            <person name="Sierra R."/>
            <person name="Euteneuer U."/>
            <person name="Pillet L."/>
            <person name="Moustafa A."/>
            <person name="Platzer M."/>
            <person name="Groth M."/>
            <person name="Szafranski K."/>
            <person name="Schliwa M."/>
        </authorList>
    </citation>
    <scope>NUCLEOTIDE SEQUENCE [LARGE SCALE GENOMIC DNA]</scope>
</reference>
<comment type="caution">
    <text evidence="4">The sequence shown here is derived from an EMBL/GenBank/DDBJ whole genome shotgun (WGS) entry which is preliminary data.</text>
</comment>
<evidence type="ECO:0000313" key="5">
    <source>
        <dbReference type="Proteomes" id="UP000023152"/>
    </source>
</evidence>
<dbReference type="Pfam" id="PF12796">
    <property type="entry name" value="Ank_2"/>
    <property type="match status" value="1"/>
</dbReference>
<dbReference type="InterPro" id="IPR002110">
    <property type="entry name" value="Ankyrin_rpt"/>
</dbReference>
<dbReference type="InterPro" id="IPR036770">
    <property type="entry name" value="Ankyrin_rpt-contain_sf"/>
</dbReference>
<accession>X6NBH2</accession>
<feature type="repeat" description="ANK" evidence="3">
    <location>
        <begin position="293"/>
        <end position="325"/>
    </location>
</feature>
<evidence type="ECO:0000256" key="3">
    <source>
        <dbReference type="PROSITE-ProRule" id="PRU00023"/>
    </source>
</evidence>
<dbReference type="PANTHER" id="PTHR24198">
    <property type="entry name" value="ANKYRIN REPEAT AND PROTEIN KINASE DOMAIN-CONTAINING PROTEIN"/>
    <property type="match status" value="1"/>
</dbReference>
<proteinExistence type="predicted"/>
<dbReference type="OMA" id="QNEVECT"/>
<organism evidence="4 5">
    <name type="scientific">Reticulomyxa filosa</name>
    <dbReference type="NCBI Taxonomy" id="46433"/>
    <lineage>
        <taxon>Eukaryota</taxon>
        <taxon>Sar</taxon>
        <taxon>Rhizaria</taxon>
        <taxon>Retaria</taxon>
        <taxon>Foraminifera</taxon>
        <taxon>Monothalamids</taxon>
        <taxon>Reticulomyxidae</taxon>
        <taxon>Reticulomyxa</taxon>
    </lineage>
</organism>
<dbReference type="AlphaFoldDB" id="X6NBH2"/>